<name>A0A2J6Q0V4_9HELO</name>
<accession>A0A2J6Q0V4</accession>
<protein>
    <submittedName>
        <fullName evidence="2">HET-domain-containing protein</fullName>
    </submittedName>
</protein>
<organism evidence="2 3">
    <name type="scientific">Hyaloscypha hepaticicola</name>
    <dbReference type="NCBI Taxonomy" id="2082293"/>
    <lineage>
        <taxon>Eukaryota</taxon>
        <taxon>Fungi</taxon>
        <taxon>Dikarya</taxon>
        <taxon>Ascomycota</taxon>
        <taxon>Pezizomycotina</taxon>
        <taxon>Leotiomycetes</taxon>
        <taxon>Helotiales</taxon>
        <taxon>Hyaloscyphaceae</taxon>
        <taxon>Hyaloscypha</taxon>
    </lineage>
</organism>
<evidence type="ECO:0000259" key="1">
    <source>
        <dbReference type="Pfam" id="PF06985"/>
    </source>
</evidence>
<dbReference type="PANTHER" id="PTHR33112:SF16">
    <property type="entry name" value="HETEROKARYON INCOMPATIBILITY DOMAIN-CONTAINING PROTEIN"/>
    <property type="match status" value="1"/>
</dbReference>
<gene>
    <name evidence="2" type="ORF">NA56DRAFT_602358</name>
</gene>
<dbReference type="InterPro" id="IPR010730">
    <property type="entry name" value="HET"/>
</dbReference>
<dbReference type="Proteomes" id="UP000235672">
    <property type="component" value="Unassembled WGS sequence"/>
</dbReference>
<proteinExistence type="predicted"/>
<dbReference type="AlphaFoldDB" id="A0A2J6Q0V4"/>
<sequence length="648" mass="72815">MAGKCEGCKNLDPNDAIYGKMWTTGPVFEHNYLPVVNIIENEIRGCHYCSLLIQIIGEFVPNWWPKKDRISFHVVAPDRRPVEVRIMEAPLPDAELFELVNVHLSAPEGIDIPGFPNLGGSRSVAQNSEDPQCFQFIQDCLCNCSAHRGCPLPTGALLPKRIIDLGSDNGSLSLHETSQDIGLYAALSYCWGKSSTFVKTTQSSLKFFKHHIPWEKLPRTLQDAIVITREIGLKYIWIDCLCIIQDSRSDWEIEAGKMGQYYRNAFITIGASSSHDSQSGIFTNRPKTSQPKELRFSTSDGVLYSIVAQRREVALWPSPIWQLGPLSERAWTFQEHALSARMIHFTDAEIIWECCSEMLSEDGHPIRDNSHGLIKGLQQELEQDPKNGWRLFVRSYSERSLTFLDDKLPAISGIAAHFQQQTGFHYVAGLWKETLMFDLVWVSWGWEELDKPPGTVEAPSWSWASIHGGVAFDVEMITKGIPIESHCTIEDVECNVSGENPFGLVKDGRIEVTGPLLEVELEFNGDLNDFGIPSFTLTRGGIHTPLFFPDTSLEHIEIEDGNGLKYWTVQRTSKLPVPFQAKVWCLWCFTGDEEPSEMQTLLEKDVMKLHGIVLAKSTLSLDTYHRIGAVAAENTSLNVAGIMKISIM</sequence>
<dbReference type="PANTHER" id="PTHR33112">
    <property type="entry name" value="DOMAIN PROTEIN, PUTATIVE-RELATED"/>
    <property type="match status" value="1"/>
</dbReference>
<evidence type="ECO:0000313" key="2">
    <source>
        <dbReference type="EMBL" id="PMD19917.1"/>
    </source>
</evidence>
<dbReference type="OrthoDB" id="5125733at2759"/>
<dbReference type="Pfam" id="PF06985">
    <property type="entry name" value="HET"/>
    <property type="match status" value="1"/>
</dbReference>
<keyword evidence="3" id="KW-1185">Reference proteome</keyword>
<dbReference type="EMBL" id="KZ613487">
    <property type="protein sequence ID" value="PMD19917.1"/>
    <property type="molecule type" value="Genomic_DNA"/>
</dbReference>
<evidence type="ECO:0000313" key="3">
    <source>
        <dbReference type="Proteomes" id="UP000235672"/>
    </source>
</evidence>
<reference evidence="2 3" key="1">
    <citation type="submission" date="2016-05" db="EMBL/GenBank/DDBJ databases">
        <title>A degradative enzymes factory behind the ericoid mycorrhizal symbiosis.</title>
        <authorList>
            <consortium name="DOE Joint Genome Institute"/>
            <person name="Martino E."/>
            <person name="Morin E."/>
            <person name="Grelet G."/>
            <person name="Kuo A."/>
            <person name="Kohler A."/>
            <person name="Daghino S."/>
            <person name="Barry K."/>
            <person name="Choi C."/>
            <person name="Cichocki N."/>
            <person name="Clum A."/>
            <person name="Copeland A."/>
            <person name="Hainaut M."/>
            <person name="Haridas S."/>
            <person name="Labutti K."/>
            <person name="Lindquist E."/>
            <person name="Lipzen A."/>
            <person name="Khouja H.-R."/>
            <person name="Murat C."/>
            <person name="Ohm R."/>
            <person name="Olson A."/>
            <person name="Spatafora J."/>
            <person name="Veneault-Fourrey C."/>
            <person name="Henrissat B."/>
            <person name="Grigoriev I."/>
            <person name="Martin F."/>
            <person name="Perotto S."/>
        </authorList>
    </citation>
    <scope>NUCLEOTIDE SEQUENCE [LARGE SCALE GENOMIC DNA]</scope>
    <source>
        <strain evidence="2 3">UAMH 7357</strain>
    </source>
</reference>
<feature type="domain" description="Heterokaryon incompatibility" evidence="1">
    <location>
        <begin position="184"/>
        <end position="335"/>
    </location>
</feature>